<dbReference type="PRINTS" id="PR00117">
    <property type="entry name" value="BARNASE"/>
</dbReference>
<dbReference type="Gene3D" id="3.40.20.20">
    <property type="match status" value="2"/>
</dbReference>
<dbReference type="EMBL" id="PVSR01000041">
    <property type="protein sequence ID" value="PRW62135.1"/>
    <property type="molecule type" value="Genomic_DNA"/>
</dbReference>
<keyword evidence="5" id="KW-0540">Nuclease</keyword>
<evidence type="ECO:0000313" key="7">
    <source>
        <dbReference type="EMBL" id="PRW62135.1"/>
    </source>
</evidence>
<dbReference type="Proteomes" id="UP000239352">
    <property type="component" value="Unassembled WGS sequence"/>
</dbReference>
<keyword evidence="8" id="KW-1185">Reference proteome</keyword>
<dbReference type="InParanoid" id="A0A2T0GSP8"/>
<evidence type="ECO:0000256" key="6">
    <source>
        <dbReference type="ARBA" id="ARBA00022801"/>
    </source>
</evidence>
<dbReference type="SUPFAM" id="SSF53933">
    <property type="entry name" value="Microbial ribonucleases"/>
    <property type="match status" value="1"/>
</dbReference>
<dbReference type="InterPro" id="IPR053753">
    <property type="entry name" value="RNase_N1/T1-like_sf"/>
</dbReference>
<dbReference type="InterPro" id="IPR001887">
    <property type="entry name" value="Barnase"/>
</dbReference>
<keyword evidence="4" id="KW-0964">Secreted</keyword>
<dbReference type="AlphaFoldDB" id="A0A2T0GSP8"/>
<gene>
    <name evidence="7" type="ORF">CEP50_17105</name>
</gene>
<dbReference type="InterPro" id="IPR016191">
    <property type="entry name" value="Ribonuclease/ribotoxin"/>
</dbReference>
<comment type="similarity">
    <text evidence="2">Belongs to the ribonuclease N1/T1 family.</text>
</comment>
<evidence type="ECO:0000256" key="5">
    <source>
        <dbReference type="ARBA" id="ARBA00022722"/>
    </source>
</evidence>
<dbReference type="InterPro" id="IPR000026">
    <property type="entry name" value="N1-like"/>
</dbReference>
<evidence type="ECO:0000256" key="1">
    <source>
        <dbReference type="ARBA" id="ARBA00004613"/>
    </source>
</evidence>
<accession>A0A2T0GSP8</accession>
<evidence type="ECO:0000256" key="3">
    <source>
        <dbReference type="ARBA" id="ARBA00022214"/>
    </source>
</evidence>
<reference evidence="7 8" key="1">
    <citation type="submission" date="2018-03" db="EMBL/GenBank/DDBJ databases">
        <title>Actinopolyspora mortivallis from Sahara, screening for active biomolecules.</title>
        <authorList>
            <person name="Selama O."/>
            <person name="Wellington E.M.H."/>
            <person name="Hacene H."/>
        </authorList>
    </citation>
    <scope>NUCLEOTIDE SEQUENCE [LARGE SCALE GENOMIC DNA]</scope>
    <source>
        <strain evidence="7 8">M5A</strain>
    </source>
</reference>
<dbReference type="GO" id="GO:0016787">
    <property type="term" value="F:hydrolase activity"/>
    <property type="evidence" value="ECO:0007669"/>
    <property type="project" value="UniProtKB-KW"/>
</dbReference>
<keyword evidence="6" id="KW-0378">Hydrolase</keyword>
<evidence type="ECO:0000256" key="2">
    <source>
        <dbReference type="ARBA" id="ARBA00009006"/>
    </source>
</evidence>
<organism evidence="7 8">
    <name type="scientific">Actinopolyspora mortivallis</name>
    <dbReference type="NCBI Taxonomy" id="33906"/>
    <lineage>
        <taxon>Bacteria</taxon>
        <taxon>Bacillati</taxon>
        <taxon>Actinomycetota</taxon>
        <taxon>Actinomycetes</taxon>
        <taxon>Actinopolysporales</taxon>
        <taxon>Actinopolysporaceae</taxon>
        <taxon>Actinopolyspora</taxon>
    </lineage>
</organism>
<evidence type="ECO:0000256" key="4">
    <source>
        <dbReference type="ARBA" id="ARBA00022525"/>
    </source>
</evidence>
<comment type="subcellular location">
    <subcellularLocation>
        <location evidence="1">Secreted</location>
    </subcellularLocation>
</comment>
<protein>
    <recommendedName>
        <fullName evidence="3">Ribonuclease</fullName>
    </recommendedName>
</protein>
<sequence>MVTEEPLSGVDRALGSIIFLRAARSVTRGAESIADAARLRGTLRAWEEAGDVIDSLRSTGRLPKHYVTKAEARAAGWEEGKALGNYLPDAQIGGDVFTNGKGVLPEAPGRVWREADIGLDNMRKRSKQPGTRLVYSDDGLLYVTATHYKTVEYVGRYK</sequence>
<dbReference type="GO" id="GO:0003723">
    <property type="term" value="F:RNA binding"/>
    <property type="evidence" value="ECO:0007669"/>
    <property type="project" value="InterPro"/>
</dbReference>
<dbReference type="Pfam" id="PF00545">
    <property type="entry name" value="Ribonuclease"/>
    <property type="match status" value="1"/>
</dbReference>
<comment type="caution">
    <text evidence="7">The sequence shown here is derived from an EMBL/GenBank/DDBJ whole genome shotgun (WGS) entry which is preliminary data.</text>
</comment>
<proteinExistence type="inferred from homology"/>
<dbReference type="GO" id="GO:0005576">
    <property type="term" value="C:extracellular region"/>
    <property type="evidence" value="ECO:0007669"/>
    <property type="project" value="UniProtKB-SubCell"/>
</dbReference>
<dbReference type="GO" id="GO:0004521">
    <property type="term" value="F:RNA endonuclease activity"/>
    <property type="evidence" value="ECO:0007669"/>
    <property type="project" value="InterPro"/>
</dbReference>
<name>A0A2T0GSP8_ACTMO</name>
<evidence type="ECO:0000313" key="8">
    <source>
        <dbReference type="Proteomes" id="UP000239352"/>
    </source>
</evidence>